<evidence type="ECO:0000313" key="1">
    <source>
        <dbReference type="EMBL" id="AAS96197.1"/>
    </source>
</evidence>
<proteinExistence type="predicted"/>
<dbReference type="EnsemblBacteria" id="AAS96197">
    <property type="protein sequence ID" value="AAS96197"/>
    <property type="gene ID" value="DVU_1720"/>
</dbReference>
<dbReference type="STRING" id="882.DVU_1720"/>
<reference evidence="1 2" key="1">
    <citation type="journal article" date="2004" name="Nat. Biotechnol.">
        <title>The genome sequence of the anaerobic, sulfate-reducing bacterium Desulfovibrio vulgaris Hildenborough.</title>
        <authorList>
            <person name="Heidelberg J.F."/>
            <person name="Seshadri R."/>
            <person name="Haveman S.A."/>
            <person name="Hemme C.L."/>
            <person name="Paulsen I.T."/>
            <person name="Kolonay J.F."/>
            <person name="Eisen J.A."/>
            <person name="Ward N."/>
            <person name="Methe B."/>
            <person name="Brinkac L.M."/>
            <person name="Daugherty S.C."/>
            <person name="Deboy R.T."/>
            <person name="Dodson R.J."/>
            <person name="Durkin A.S."/>
            <person name="Madupu R."/>
            <person name="Nelson W.C."/>
            <person name="Sullivan S.A."/>
            <person name="Fouts D."/>
            <person name="Haft D.H."/>
            <person name="Selengut J."/>
            <person name="Peterson J.D."/>
            <person name="Davidsen T.M."/>
            <person name="Zafar N."/>
            <person name="Zhou L."/>
            <person name="Radune D."/>
            <person name="Dimitrov G."/>
            <person name="Hance M."/>
            <person name="Tran K."/>
            <person name="Khouri H."/>
            <person name="Gill J."/>
            <person name="Utterback T.R."/>
            <person name="Feldblyum T.V."/>
            <person name="Wall J.D."/>
            <person name="Voordouw G."/>
            <person name="Fraser C.M."/>
        </authorList>
    </citation>
    <scope>NUCLEOTIDE SEQUENCE [LARGE SCALE GENOMIC DNA]</scope>
    <source>
        <strain evidence="2">ATCC 29579 / DSM 644 / NCIMB 8303 / VKM B-1760 / Hildenborough</strain>
    </source>
</reference>
<name>Q72BB6_NITV2</name>
<dbReference type="AlphaFoldDB" id="Q72BB6"/>
<protein>
    <submittedName>
        <fullName evidence="1">Uncharacterized protein</fullName>
    </submittedName>
</protein>
<accession>Q72BB6</accession>
<dbReference type="KEGG" id="dvu:DVU_1720"/>
<dbReference type="PaxDb" id="882-DVU_1720"/>
<organism evidence="1 2">
    <name type="scientific">Nitratidesulfovibrio vulgaris (strain ATCC 29579 / DSM 644 / CCUG 34227 / NCIMB 8303 / VKM B-1760 / Hildenborough)</name>
    <name type="common">Desulfovibrio vulgaris</name>
    <dbReference type="NCBI Taxonomy" id="882"/>
    <lineage>
        <taxon>Bacteria</taxon>
        <taxon>Pseudomonadati</taxon>
        <taxon>Thermodesulfobacteriota</taxon>
        <taxon>Desulfovibrionia</taxon>
        <taxon>Desulfovibrionales</taxon>
        <taxon>Desulfovibrionaceae</taxon>
        <taxon>Nitratidesulfovibrio</taxon>
    </lineage>
</organism>
<dbReference type="RefSeq" id="WP_010939008.1">
    <property type="nucleotide sequence ID" value="NC_002937.3"/>
</dbReference>
<dbReference type="Proteomes" id="UP000002194">
    <property type="component" value="Chromosome"/>
</dbReference>
<dbReference type="HOGENOM" id="CLU_2166940_0_0_7"/>
<evidence type="ECO:0000313" key="2">
    <source>
        <dbReference type="Proteomes" id="UP000002194"/>
    </source>
</evidence>
<gene>
    <name evidence="1" type="ordered locus">DVU_1720</name>
</gene>
<sequence length="110" mass="12453">MPLDDISPFGDLLADPDELRARRMADQRERQYLEDLRDVARTPAGKRVLVVLLDRLGAHRPAWRGNSSIHRECALKDFADDVLNDLALADEDAFLNLSRAMRAVATEDRP</sequence>
<dbReference type="PATRIC" id="fig|882.5.peg.1585"/>
<dbReference type="EMBL" id="AE017285">
    <property type="protein sequence ID" value="AAS96197.1"/>
    <property type="molecule type" value="Genomic_DNA"/>
</dbReference>
<keyword evidence="2" id="KW-1185">Reference proteome</keyword>